<evidence type="ECO:0000256" key="4">
    <source>
        <dbReference type="ARBA" id="ARBA00022801"/>
    </source>
</evidence>
<dbReference type="Gene3D" id="3.40.710.10">
    <property type="entry name" value="DD-peptidase/beta-lactamase superfamily"/>
    <property type="match status" value="1"/>
</dbReference>
<evidence type="ECO:0000256" key="1">
    <source>
        <dbReference type="ARBA" id="ARBA00001526"/>
    </source>
</evidence>
<dbReference type="Pfam" id="PF13354">
    <property type="entry name" value="Beta-lactamase2"/>
    <property type="match status" value="1"/>
</dbReference>
<evidence type="ECO:0000256" key="2">
    <source>
        <dbReference type="ARBA" id="ARBA00009009"/>
    </source>
</evidence>
<comment type="catalytic activity">
    <reaction evidence="1 6">
        <text>a beta-lactam + H2O = a substituted beta-amino acid</text>
        <dbReference type="Rhea" id="RHEA:20401"/>
        <dbReference type="ChEBI" id="CHEBI:15377"/>
        <dbReference type="ChEBI" id="CHEBI:35627"/>
        <dbReference type="ChEBI" id="CHEBI:140347"/>
        <dbReference type="EC" id="3.5.2.6"/>
    </reaction>
</comment>
<keyword evidence="4 6" id="KW-0378">Hydrolase</keyword>
<feature type="signal peptide" evidence="7">
    <location>
        <begin position="1"/>
        <end position="23"/>
    </location>
</feature>
<keyword evidence="5 6" id="KW-0046">Antibiotic resistance</keyword>
<dbReference type="PANTHER" id="PTHR35333">
    <property type="entry name" value="BETA-LACTAMASE"/>
    <property type="match status" value="1"/>
</dbReference>
<dbReference type="NCBIfam" id="NF033103">
    <property type="entry name" value="bla_class_A"/>
    <property type="match status" value="1"/>
</dbReference>
<dbReference type="EMBL" id="KM983336">
    <property type="protein sequence ID" value="AJH76942.1"/>
    <property type="molecule type" value="Genomic_DNA"/>
</dbReference>
<evidence type="ECO:0000313" key="9">
    <source>
        <dbReference type="EMBL" id="AJH76942.1"/>
    </source>
</evidence>
<dbReference type="InterPro" id="IPR012338">
    <property type="entry name" value="Beta-lactam/transpept-like"/>
</dbReference>
<accession>A0A0B5WYI7</accession>
<dbReference type="InterPro" id="IPR058137">
    <property type="entry name" value="VEB-1"/>
</dbReference>
<evidence type="ECO:0000256" key="6">
    <source>
        <dbReference type="RuleBase" id="RU361140"/>
    </source>
</evidence>
<sequence>MKIVKRILLVLLSLFFTIVYSNAQTDNLTLKIENVLKAKNARIGVAIFNSNEKDTLKINNDFHFPMQSVMKFPIALAVLSEIDKGNLSFEQKIEITPQDLLPKMWSPIKEEFPNGTTLTIEQILNYTVSESDNIGCDILLKLIGGTDSVQKFLNANHFTDISIKANEEQMHKDWNTQYQNWATPTAMNKLLIDTYNNKNQLLSKKSYDFIWKIMRETTTGSNRLKGQLPKNTIVAHKTGTSGINNGIAAATNDVGVITLPNGQLIFISVFVAESKETSEINEKIISDIAKITWDYYLNK</sequence>
<dbReference type="InterPro" id="IPR000871">
    <property type="entry name" value="Beta-lactam_class-A"/>
</dbReference>
<dbReference type="SUPFAM" id="SSF56601">
    <property type="entry name" value="beta-lactamase/transpeptidase-like"/>
    <property type="match status" value="1"/>
</dbReference>
<dbReference type="NCBIfam" id="NF012099">
    <property type="entry name" value="SubclassA2"/>
    <property type="match status" value="1"/>
</dbReference>
<comment type="similarity">
    <text evidence="2 6">Belongs to the class-A beta-lactamase family.</text>
</comment>
<dbReference type="RefSeq" id="WP_063865150.1">
    <property type="nucleotide sequence ID" value="NG_050318.1"/>
</dbReference>
<organism evidence="9">
    <name type="scientific">Proteus mirabilis</name>
    <dbReference type="NCBI Taxonomy" id="584"/>
    <lineage>
        <taxon>Bacteria</taxon>
        <taxon>Pseudomonadati</taxon>
        <taxon>Pseudomonadota</taxon>
        <taxon>Gammaproteobacteria</taxon>
        <taxon>Enterobacterales</taxon>
        <taxon>Morganellaceae</taxon>
        <taxon>Proteus</taxon>
    </lineage>
</organism>
<dbReference type="GO" id="GO:0046677">
    <property type="term" value="P:response to antibiotic"/>
    <property type="evidence" value="ECO:0007669"/>
    <property type="project" value="UniProtKB-UniRule"/>
</dbReference>
<keyword evidence="7" id="KW-0732">Signal</keyword>
<dbReference type="NCBIfam" id="NF000390">
    <property type="entry name" value="blaVEB"/>
    <property type="match status" value="1"/>
</dbReference>
<dbReference type="PROSITE" id="PS00146">
    <property type="entry name" value="BETA_LACTAMASE_A"/>
    <property type="match status" value="1"/>
</dbReference>
<name>A0A0B5WYI7_PROMI</name>
<feature type="domain" description="Beta-lactamase class A catalytic" evidence="8">
    <location>
        <begin position="49"/>
        <end position="271"/>
    </location>
</feature>
<dbReference type="PANTHER" id="PTHR35333:SF3">
    <property type="entry name" value="BETA-LACTAMASE-TYPE TRANSPEPTIDASE FOLD CONTAINING PROTEIN"/>
    <property type="match status" value="1"/>
</dbReference>
<evidence type="ECO:0000259" key="8">
    <source>
        <dbReference type="Pfam" id="PF13354"/>
    </source>
</evidence>
<evidence type="ECO:0000256" key="7">
    <source>
        <dbReference type="SAM" id="SignalP"/>
    </source>
</evidence>
<proteinExistence type="inferred from homology"/>
<dbReference type="InterPro" id="IPR045155">
    <property type="entry name" value="Beta-lactam_cat"/>
</dbReference>
<evidence type="ECO:0000256" key="5">
    <source>
        <dbReference type="ARBA" id="ARBA00023251"/>
    </source>
</evidence>
<dbReference type="GO" id="GO:0008800">
    <property type="term" value="F:beta-lactamase activity"/>
    <property type="evidence" value="ECO:0007669"/>
    <property type="project" value="UniProtKB-UniRule"/>
</dbReference>
<dbReference type="AlphaFoldDB" id="A0A0B5WYI7"/>
<reference evidence="9" key="1">
    <citation type="submission" date="2014-10" db="EMBL/GenBank/DDBJ databases">
        <authorList>
            <person name="Robin F."/>
            <person name="Le Brun C."/>
        </authorList>
    </citation>
    <scope>NUCLEOTIDE SEQUENCE</scope>
    <source>
        <strain evidence="9">CNR678</strain>
    </source>
</reference>
<protein>
    <recommendedName>
        <fullName evidence="3 6">Beta-lactamase</fullName>
        <ecNumber evidence="3 6">3.5.2.6</ecNumber>
    </recommendedName>
</protein>
<dbReference type="GO" id="GO:0030655">
    <property type="term" value="P:beta-lactam antibiotic catabolic process"/>
    <property type="evidence" value="ECO:0007669"/>
    <property type="project" value="InterPro"/>
</dbReference>
<dbReference type="InterPro" id="IPR023650">
    <property type="entry name" value="Beta-lactam_class-A_AS"/>
</dbReference>
<evidence type="ECO:0000256" key="3">
    <source>
        <dbReference type="ARBA" id="ARBA00012865"/>
    </source>
</evidence>
<dbReference type="PRINTS" id="PR00118">
    <property type="entry name" value="BLACTAMASEA"/>
</dbReference>
<dbReference type="EC" id="3.5.2.6" evidence="3 6"/>
<dbReference type="SMR" id="A0A0B5WYI7"/>
<dbReference type="CARD" id="ARO:3003146">
    <property type="molecule name" value="VEB-10"/>
    <property type="mechanism identifier" value="ARO:0001004"/>
    <property type="mechanism name" value="antibiotic inactivation"/>
</dbReference>
<feature type="chain" id="PRO_5002119565" description="Beta-lactamase" evidence="7">
    <location>
        <begin position="24"/>
        <end position="299"/>
    </location>
</feature>